<proteinExistence type="predicted"/>
<comment type="caution">
    <text evidence="2">The sequence shown here is derived from an EMBL/GenBank/DDBJ whole genome shotgun (WGS) entry which is preliminary data.</text>
</comment>
<name>A0AAE0U8B0_9PEZI</name>
<reference evidence="2" key="2">
    <citation type="submission" date="2023-06" db="EMBL/GenBank/DDBJ databases">
        <authorList>
            <consortium name="Lawrence Berkeley National Laboratory"/>
            <person name="Haridas S."/>
            <person name="Hensen N."/>
            <person name="Bonometti L."/>
            <person name="Westerberg I."/>
            <person name="Brannstrom I.O."/>
            <person name="Guillou S."/>
            <person name="Cros-Aarteil S."/>
            <person name="Calhoun S."/>
            <person name="Kuo A."/>
            <person name="Mondo S."/>
            <person name="Pangilinan J."/>
            <person name="Riley R."/>
            <person name="LaButti K."/>
            <person name="Andreopoulos B."/>
            <person name="Lipzen A."/>
            <person name="Chen C."/>
            <person name="Yanf M."/>
            <person name="Daum C."/>
            <person name="Ng V."/>
            <person name="Clum A."/>
            <person name="Steindorff A."/>
            <person name="Ohm R."/>
            <person name="Martin F."/>
            <person name="Silar P."/>
            <person name="Natvig D."/>
            <person name="Lalanne C."/>
            <person name="Gautier V."/>
            <person name="Ament-velasquez S.L."/>
            <person name="Kruys A."/>
            <person name="Hutchinson M.I."/>
            <person name="Powell A.J."/>
            <person name="Barry K."/>
            <person name="Miller A.N."/>
            <person name="Grigoriev I.V."/>
            <person name="Debuchy R."/>
            <person name="Gladieux P."/>
            <person name="Thoren M.H."/>
            <person name="Johannesson H."/>
        </authorList>
    </citation>
    <scope>NUCLEOTIDE SEQUENCE</scope>
    <source>
        <strain evidence="2">CBS 232.78</strain>
    </source>
</reference>
<reference evidence="2" key="1">
    <citation type="journal article" date="2023" name="Mol. Phylogenet. Evol.">
        <title>Genome-scale phylogeny and comparative genomics of the fungal order Sordariales.</title>
        <authorList>
            <person name="Hensen N."/>
            <person name="Bonometti L."/>
            <person name="Westerberg I."/>
            <person name="Brannstrom I.O."/>
            <person name="Guillou S."/>
            <person name="Cros-Aarteil S."/>
            <person name="Calhoun S."/>
            <person name="Haridas S."/>
            <person name="Kuo A."/>
            <person name="Mondo S."/>
            <person name="Pangilinan J."/>
            <person name="Riley R."/>
            <person name="LaButti K."/>
            <person name="Andreopoulos B."/>
            <person name="Lipzen A."/>
            <person name="Chen C."/>
            <person name="Yan M."/>
            <person name="Daum C."/>
            <person name="Ng V."/>
            <person name="Clum A."/>
            <person name="Steindorff A."/>
            <person name="Ohm R.A."/>
            <person name="Martin F."/>
            <person name="Silar P."/>
            <person name="Natvig D.O."/>
            <person name="Lalanne C."/>
            <person name="Gautier V."/>
            <person name="Ament-Velasquez S.L."/>
            <person name="Kruys A."/>
            <person name="Hutchinson M.I."/>
            <person name="Powell A.J."/>
            <person name="Barry K."/>
            <person name="Miller A.N."/>
            <person name="Grigoriev I.V."/>
            <person name="Debuchy R."/>
            <person name="Gladieux P."/>
            <person name="Hiltunen Thoren M."/>
            <person name="Johannesson H."/>
        </authorList>
    </citation>
    <scope>NUCLEOTIDE SEQUENCE</scope>
    <source>
        <strain evidence="2">CBS 232.78</strain>
    </source>
</reference>
<dbReference type="AlphaFoldDB" id="A0AAE0U8B0"/>
<keyword evidence="1" id="KW-0732">Signal</keyword>
<organism evidence="2 3">
    <name type="scientific">Podospora didyma</name>
    <dbReference type="NCBI Taxonomy" id="330526"/>
    <lineage>
        <taxon>Eukaryota</taxon>
        <taxon>Fungi</taxon>
        <taxon>Dikarya</taxon>
        <taxon>Ascomycota</taxon>
        <taxon>Pezizomycotina</taxon>
        <taxon>Sordariomycetes</taxon>
        <taxon>Sordariomycetidae</taxon>
        <taxon>Sordariales</taxon>
        <taxon>Podosporaceae</taxon>
        <taxon>Podospora</taxon>
    </lineage>
</organism>
<dbReference type="Proteomes" id="UP001285441">
    <property type="component" value="Unassembled WGS sequence"/>
</dbReference>
<gene>
    <name evidence="2" type="ORF">B0H63DRAFT_48983</name>
</gene>
<dbReference type="EMBL" id="JAULSW010000001">
    <property type="protein sequence ID" value="KAK3394522.1"/>
    <property type="molecule type" value="Genomic_DNA"/>
</dbReference>
<evidence type="ECO:0000313" key="3">
    <source>
        <dbReference type="Proteomes" id="UP001285441"/>
    </source>
</evidence>
<evidence type="ECO:0000256" key="1">
    <source>
        <dbReference type="SAM" id="SignalP"/>
    </source>
</evidence>
<accession>A0AAE0U8B0</accession>
<sequence length="173" mass="18471">MPSVPLLITPALLLQTQLGEGNPAGMALHESHSPDLGVCRLEAKALQAHQGSVSPARLPAKSRNLQLSELSATSPRCSLRSGSSGSPGQGVLLFYLLRVAEYTPRCLFGNGVGDWLRIRRDEENARQKVSEGRTAAADFPVCGQTTVSSTGYQRPFSHSSLLLCIVQRNTSSG</sequence>
<evidence type="ECO:0000313" key="2">
    <source>
        <dbReference type="EMBL" id="KAK3394522.1"/>
    </source>
</evidence>
<feature type="chain" id="PRO_5042220985" evidence="1">
    <location>
        <begin position="22"/>
        <end position="173"/>
    </location>
</feature>
<keyword evidence="3" id="KW-1185">Reference proteome</keyword>
<feature type="signal peptide" evidence="1">
    <location>
        <begin position="1"/>
        <end position="21"/>
    </location>
</feature>
<protein>
    <submittedName>
        <fullName evidence="2">Uncharacterized protein</fullName>
    </submittedName>
</protein>